<dbReference type="PROSITE" id="PS50144">
    <property type="entry name" value="MATH"/>
    <property type="match status" value="1"/>
</dbReference>
<evidence type="ECO:0000313" key="5">
    <source>
        <dbReference type="EMBL" id="PUZ48994.1"/>
    </source>
</evidence>
<dbReference type="PANTHER" id="PTHR26379">
    <property type="entry name" value="BTB/POZ AND MATH DOMAIN-CONTAINING PROTEIN 1"/>
    <property type="match status" value="1"/>
</dbReference>
<comment type="similarity">
    <text evidence="2">Belongs to the Tdpoz family.</text>
</comment>
<dbReference type="PANTHER" id="PTHR26379:SF187">
    <property type="entry name" value="OS07G0655300 PROTEIN"/>
    <property type="match status" value="1"/>
</dbReference>
<dbReference type="Pfam" id="PF22486">
    <property type="entry name" value="MATH_2"/>
    <property type="match status" value="1"/>
</dbReference>
<dbReference type="Gene3D" id="2.60.210.10">
    <property type="entry name" value="Apoptosis, Tumor Necrosis Factor Receptor Associated Protein 2, Chain A"/>
    <property type="match status" value="1"/>
</dbReference>
<proteinExistence type="inferred from homology"/>
<evidence type="ECO:0008006" key="7">
    <source>
        <dbReference type="Google" id="ProtNLM"/>
    </source>
</evidence>
<evidence type="ECO:0000313" key="6">
    <source>
        <dbReference type="Proteomes" id="UP000244336"/>
    </source>
</evidence>
<evidence type="ECO:0000256" key="1">
    <source>
        <dbReference type="ARBA" id="ARBA00004906"/>
    </source>
</evidence>
<gene>
    <name evidence="5" type="ORF">GQ55_7G290500</name>
</gene>
<dbReference type="Pfam" id="PF24570">
    <property type="entry name" value="BACK_BPM_SPOP"/>
    <property type="match status" value="1"/>
</dbReference>
<feature type="domain" description="MATH" evidence="4">
    <location>
        <begin position="18"/>
        <end position="147"/>
    </location>
</feature>
<dbReference type="EMBL" id="CM009755">
    <property type="protein sequence ID" value="PUZ48994.1"/>
    <property type="molecule type" value="Genomic_DNA"/>
</dbReference>
<dbReference type="Proteomes" id="UP000244336">
    <property type="component" value="Chromosome 7"/>
</dbReference>
<dbReference type="Pfam" id="PF00651">
    <property type="entry name" value="BTB"/>
    <property type="match status" value="1"/>
</dbReference>
<dbReference type="InterPro" id="IPR056423">
    <property type="entry name" value="BACK_BPM_SPOP"/>
</dbReference>
<dbReference type="AlphaFoldDB" id="A0A2T7D0A9"/>
<dbReference type="InterPro" id="IPR002083">
    <property type="entry name" value="MATH/TRAF_dom"/>
</dbReference>
<dbReference type="CDD" id="cd18280">
    <property type="entry name" value="BTB_POZ_BPM_plant"/>
    <property type="match status" value="1"/>
</dbReference>
<dbReference type="InterPro" id="IPR045005">
    <property type="entry name" value="BPM1-6"/>
</dbReference>
<protein>
    <recommendedName>
        <fullName evidence="7">BTB domain-containing protein</fullName>
    </recommendedName>
</protein>
<feature type="domain" description="BTB" evidence="3">
    <location>
        <begin position="182"/>
        <end position="250"/>
    </location>
</feature>
<dbReference type="SUPFAM" id="SSF54695">
    <property type="entry name" value="POZ domain"/>
    <property type="match status" value="1"/>
</dbReference>
<dbReference type="Gramene" id="PUZ48994">
    <property type="protein sequence ID" value="PUZ48994"/>
    <property type="gene ID" value="GQ55_7G290500"/>
</dbReference>
<reference evidence="5 6" key="1">
    <citation type="submission" date="2018-04" db="EMBL/GenBank/DDBJ databases">
        <title>WGS assembly of Panicum hallii var. hallii HAL2.</title>
        <authorList>
            <person name="Lovell J."/>
            <person name="Jenkins J."/>
            <person name="Lowry D."/>
            <person name="Mamidi S."/>
            <person name="Sreedasyam A."/>
            <person name="Weng X."/>
            <person name="Barry K."/>
            <person name="Bonette J."/>
            <person name="Campitelli B."/>
            <person name="Daum C."/>
            <person name="Gordon S."/>
            <person name="Gould B."/>
            <person name="Lipzen A."/>
            <person name="MacQueen A."/>
            <person name="Palacio-Mejia J."/>
            <person name="Plott C."/>
            <person name="Shakirov E."/>
            <person name="Shu S."/>
            <person name="Yoshinaga Y."/>
            <person name="Zane M."/>
            <person name="Rokhsar D."/>
            <person name="Grimwood J."/>
            <person name="Schmutz J."/>
            <person name="Juenger T."/>
        </authorList>
    </citation>
    <scope>NUCLEOTIDE SEQUENCE [LARGE SCALE GENOMIC DNA]</scope>
    <source>
        <strain evidence="6">cv. HAL2</strain>
    </source>
</reference>
<dbReference type="Gene3D" id="1.25.40.420">
    <property type="match status" value="1"/>
</dbReference>
<organism evidence="5 6">
    <name type="scientific">Panicum hallii var. hallii</name>
    <dbReference type="NCBI Taxonomy" id="1504633"/>
    <lineage>
        <taxon>Eukaryota</taxon>
        <taxon>Viridiplantae</taxon>
        <taxon>Streptophyta</taxon>
        <taxon>Embryophyta</taxon>
        <taxon>Tracheophyta</taxon>
        <taxon>Spermatophyta</taxon>
        <taxon>Magnoliopsida</taxon>
        <taxon>Liliopsida</taxon>
        <taxon>Poales</taxon>
        <taxon>Poaceae</taxon>
        <taxon>PACMAD clade</taxon>
        <taxon>Panicoideae</taxon>
        <taxon>Panicodae</taxon>
        <taxon>Paniceae</taxon>
        <taxon>Panicinae</taxon>
        <taxon>Panicum</taxon>
        <taxon>Panicum sect. Panicum</taxon>
    </lineage>
</organism>
<evidence type="ECO:0000259" key="3">
    <source>
        <dbReference type="PROSITE" id="PS50097"/>
    </source>
</evidence>
<dbReference type="OrthoDB" id="6359816at2759"/>
<name>A0A2T7D0A9_9POAL</name>
<comment type="pathway">
    <text evidence="1">Protein modification; protein ubiquitination.</text>
</comment>
<dbReference type="PROSITE" id="PS50097">
    <property type="entry name" value="BTB"/>
    <property type="match status" value="1"/>
</dbReference>
<dbReference type="InterPro" id="IPR000210">
    <property type="entry name" value="BTB/POZ_dom"/>
</dbReference>
<dbReference type="SMART" id="SM00225">
    <property type="entry name" value="BTB"/>
    <property type="match status" value="1"/>
</dbReference>
<sequence>MDKRRSETSSRLVTTSAQAAHNFEVTDFSLLEGMGAGRYVSSRAFTAGGRAWNIRVYPDGWKEEDKAAYTSVLLCFVGGAKDARTKFSLELQEKDGEVSDLEVQDTTTMTSHTFGTPGATFPKFVEKSKLKPLLRLNGDSFMIRCVLIVVGESKYEDVGAIAVPPSDIHQHFEHMLKDGRGADVALDVDGQLFRAHRCVLAARSPVFAAELFGPMKETKDTEPIKVDDMEPCVFEELLHFMYTDRISDDKRGADKNAATQHLLVAADRYGLDRLRLMCEAKLCRGIDARTVATTLALAEQHRCARLKDACLAFVASRDMLGAVMETDGFKHLAASCPLVLVEILDRIVKGKSQ</sequence>
<dbReference type="Gene3D" id="3.30.710.10">
    <property type="entry name" value="Potassium Channel Kv1.1, Chain A"/>
    <property type="match status" value="1"/>
</dbReference>
<keyword evidence="6" id="KW-1185">Reference proteome</keyword>
<dbReference type="GO" id="GO:0016567">
    <property type="term" value="P:protein ubiquitination"/>
    <property type="evidence" value="ECO:0007669"/>
    <property type="project" value="InterPro"/>
</dbReference>
<evidence type="ECO:0000259" key="4">
    <source>
        <dbReference type="PROSITE" id="PS50144"/>
    </source>
</evidence>
<dbReference type="CDD" id="cd00121">
    <property type="entry name" value="MATH"/>
    <property type="match status" value="1"/>
</dbReference>
<dbReference type="SUPFAM" id="SSF49599">
    <property type="entry name" value="TRAF domain-like"/>
    <property type="match status" value="1"/>
</dbReference>
<dbReference type="InterPro" id="IPR011333">
    <property type="entry name" value="SKP1/BTB/POZ_sf"/>
</dbReference>
<accession>A0A2T7D0A9</accession>
<evidence type="ECO:0000256" key="2">
    <source>
        <dbReference type="ARBA" id="ARBA00010846"/>
    </source>
</evidence>
<dbReference type="InterPro" id="IPR008974">
    <property type="entry name" value="TRAF-like"/>
</dbReference>